<protein>
    <recommendedName>
        <fullName evidence="2">Aminoglycoside phosphotransferase domain-containing protein</fullName>
    </recommendedName>
</protein>
<dbReference type="GO" id="GO:0004672">
    <property type="term" value="F:protein kinase activity"/>
    <property type="evidence" value="ECO:0007669"/>
    <property type="project" value="InterPro"/>
</dbReference>
<dbReference type="SUPFAM" id="SSF56112">
    <property type="entry name" value="Protein kinase-like (PK-like)"/>
    <property type="match status" value="1"/>
</dbReference>
<sequence>MTSASLRHGLDDEKLGSYLLQSASLPGLRLPVVTTKIGIGQSNPTYFIDDAGANRYILRKKPQGQSISPVAHQIDREYRVLKALGSVDGFPVPKVYGFHRDSSIIGTPFYVMEFVKGRIITDVEMTDLSPADRRQAWFSAMETLAWLHSLDPDKIGLGDYGKKHGFYGRHCITWSRIEGQQARVKDKKTGKVLGRAHEKYDGVMNYIRANLPGERAAIVHGDFKFDNLMLHPTEPRVVAILDWELSTIGHPLMDVIHFCSPFLDDYVRSGKPTPGASAQDLPYKPENRKASGMPEPSELLDRYTSIVGFDLRNDGGGKDWQIGTIFQFIRSATISHGIQARTIRGQASSEFGHLYYEKKKAYGDAAVKRMERLKWQGGDKFRL</sequence>
<dbReference type="InterPro" id="IPR052898">
    <property type="entry name" value="ACAD10-like"/>
</dbReference>
<evidence type="ECO:0000256" key="1">
    <source>
        <dbReference type="SAM" id="MobiDB-lite"/>
    </source>
</evidence>
<accession>A0A507BM97</accession>
<dbReference type="RefSeq" id="XP_030999589.1">
    <property type="nucleotide sequence ID" value="XM_031137227.1"/>
</dbReference>
<gene>
    <name evidence="3" type="ORF">E0L32_002979</name>
</gene>
<dbReference type="Proteomes" id="UP000319257">
    <property type="component" value="Unassembled WGS sequence"/>
</dbReference>
<dbReference type="InterPro" id="IPR041726">
    <property type="entry name" value="ACAD10_11_N"/>
</dbReference>
<feature type="region of interest" description="Disordered" evidence="1">
    <location>
        <begin position="273"/>
        <end position="295"/>
    </location>
</feature>
<feature type="domain" description="Aminoglycoside phosphotransferase" evidence="2">
    <location>
        <begin position="35"/>
        <end position="260"/>
    </location>
</feature>
<organism evidence="3 4">
    <name type="scientific">Thyridium curvatum</name>
    <dbReference type="NCBI Taxonomy" id="1093900"/>
    <lineage>
        <taxon>Eukaryota</taxon>
        <taxon>Fungi</taxon>
        <taxon>Dikarya</taxon>
        <taxon>Ascomycota</taxon>
        <taxon>Pezizomycotina</taxon>
        <taxon>Sordariomycetes</taxon>
        <taxon>Sordariomycetidae</taxon>
        <taxon>Thyridiales</taxon>
        <taxon>Thyridiaceae</taxon>
        <taxon>Thyridium</taxon>
    </lineage>
</organism>
<dbReference type="CDD" id="cd05154">
    <property type="entry name" value="ACAD10_11_N-like"/>
    <property type="match status" value="1"/>
</dbReference>
<comment type="caution">
    <text evidence="3">The sequence shown here is derived from an EMBL/GenBank/DDBJ whole genome shotgun (WGS) entry which is preliminary data.</text>
</comment>
<dbReference type="PANTHER" id="PTHR47829">
    <property type="entry name" value="HYDROLASE, PUTATIVE (AFU_ORTHOLOGUE AFUA_1G12880)-RELATED"/>
    <property type="match status" value="1"/>
</dbReference>
<evidence type="ECO:0000313" key="4">
    <source>
        <dbReference type="Proteomes" id="UP000319257"/>
    </source>
</evidence>
<dbReference type="Gene3D" id="3.30.200.20">
    <property type="entry name" value="Phosphorylase Kinase, domain 1"/>
    <property type="match status" value="1"/>
</dbReference>
<dbReference type="InterPro" id="IPR011009">
    <property type="entry name" value="Kinase-like_dom_sf"/>
</dbReference>
<dbReference type="GeneID" id="41970426"/>
<reference evidence="3 4" key="1">
    <citation type="submission" date="2019-06" db="EMBL/GenBank/DDBJ databases">
        <title>Draft genome sequence of the filamentous fungus Phialemoniopsis curvata isolated from diesel fuel.</title>
        <authorList>
            <person name="Varaljay V.A."/>
            <person name="Lyon W.J."/>
            <person name="Crouch A.L."/>
            <person name="Drake C.E."/>
            <person name="Hollomon J.M."/>
            <person name="Nadeau L.J."/>
            <person name="Nunn H.S."/>
            <person name="Stevenson B.S."/>
            <person name="Bojanowski C.L."/>
            <person name="Crookes-Goodson W.J."/>
        </authorList>
    </citation>
    <scope>NUCLEOTIDE SEQUENCE [LARGE SCALE GENOMIC DNA]</scope>
    <source>
        <strain evidence="3 4">D216</strain>
    </source>
</reference>
<dbReference type="PROSITE" id="PS00108">
    <property type="entry name" value="PROTEIN_KINASE_ST"/>
    <property type="match status" value="1"/>
</dbReference>
<evidence type="ECO:0000259" key="2">
    <source>
        <dbReference type="Pfam" id="PF01636"/>
    </source>
</evidence>
<dbReference type="PANTHER" id="PTHR47829:SF1">
    <property type="entry name" value="HAD FAMILY PHOSPHATASE"/>
    <property type="match status" value="1"/>
</dbReference>
<evidence type="ECO:0000313" key="3">
    <source>
        <dbReference type="EMBL" id="TPX17878.1"/>
    </source>
</evidence>
<proteinExistence type="predicted"/>
<dbReference type="InterPro" id="IPR002575">
    <property type="entry name" value="Aminoglycoside_PTrfase"/>
</dbReference>
<name>A0A507BM97_9PEZI</name>
<dbReference type="Gene3D" id="3.90.1200.10">
    <property type="match status" value="1"/>
</dbReference>
<keyword evidence="4" id="KW-1185">Reference proteome</keyword>
<dbReference type="EMBL" id="SKBQ01000012">
    <property type="protein sequence ID" value="TPX17878.1"/>
    <property type="molecule type" value="Genomic_DNA"/>
</dbReference>
<dbReference type="OrthoDB" id="191037at2759"/>
<dbReference type="InParanoid" id="A0A507BM97"/>
<dbReference type="InterPro" id="IPR008271">
    <property type="entry name" value="Ser/Thr_kinase_AS"/>
</dbReference>
<dbReference type="AlphaFoldDB" id="A0A507BM97"/>
<dbReference type="STRING" id="1093900.A0A507BM97"/>
<dbReference type="Pfam" id="PF01636">
    <property type="entry name" value="APH"/>
    <property type="match status" value="1"/>
</dbReference>